<evidence type="ECO:0000256" key="9">
    <source>
        <dbReference type="ARBA" id="ARBA00023224"/>
    </source>
</evidence>
<dbReference type="InterPro" id="IPR000276">
    <property type="entry name" value="GPCR_Rhodpsn"/>
</dbReference>
<keyword evidence="5 10" id="KW-0297">G-protein coupled receptor</keyword>
<evidence type="ECO:0000256" key="4">
    <source>
        <dbReference type="ARBA" id="ARBA00022989"/>
    </source>
</evidence>
<dbReference type="GO" id="GO:0019722">
    <property type="term" value="P:calcium-mediated signaling"/>
    <property type="evidence" value="ECO:0007669"/>
    <property type="project" value="TreeGrafter"/>
</dbReference>
<evidence type="ECO:0000256" key="3">
    <source>
        <dbReference type="ARBA" id="ARBA00022692"/>
    </source>
</evidence>
<dbReference type="GO" id="GO:0060326">
    <property type="term" value="P:cell chemotaxis"/>
    <property type="evidence" value="ECO:0007669"/>
    <property type="project" value="TreeGrafter"/>
</dbReference>
<feature type="transmembrane region" description="Helical" evidence="11">
    <location>
        <begin position="115"/>
        <end position="132"/>
    </location>
</feature>
<keyword evidence="7 10" id="KW-0675">Receptor</keyword>
<evidence type="ECO:0000256" key="11">
    <source>
        <dbReference type="SAM" id="Phobius"/>
    </source>
</evidence>
<comment type="subcellular location">
    <subcellularLocation>
        <location evidence="1">Cell membrane</location>
        <topology evidence="1">Multi-pass membrane protein</topology>
    </subcellularLocation>
</comment>
<keyword evidence="2" id="KW-1003">Cell membrane</keyword>
<accession>A0A6J2V4J5</accession>
<evidence type="ECO:0000259" key="12">
    <source>
        <dbReference type="PROSITE" id="PS50262"/>
    </source>
</evidence>
<gene>
    <name evidence="14" type="primary">LOC115809242</name>
</gene>
<evidence type="ECO:0000313" key="13">
    <source>
        <dbReference type="Proteomes" id="UP000504632"/>
    </source>
</evidence>
<proteinExistence type="inferred from homology"/>
<dbReference type="InterPro" id="IPR017452">
    <property type="entry name" value="GPCR_Rhodpsn_7TM"/>
</dbReference>
<dbReference type="Pfam" id="PF00001">
    <property type="entry name" value="7tm_1"/>
    <property type="match status" value="1"/>
</dbReference>
<keyword evidence="6 11" id="KW-0472">Membrane</keyword>
<keyword evidence="3 10" id="KW-0812">Transmembrane</keyword>
<dbReference type="Proteomes" id="UP000504632">
    <property type="component" value="Chromosome 4"/>
</dbReference>
<feature type="transmembrane region" description="Helical" evidence="11">
    <location>
        <begin position="42"/>
        <end position="65"/>
    </location>
</feature>
<evidence type="ECO:0000313" key="14">
    <source>
        <dbReference type="RefSeq" id="XP_030626682.1"/>
    </source>
</evidence>
<dbReference type="FunCoup" id="A0A6J2V4J5">
    <property type="interactions" value="864"/>
</dbReference>
<dbReference type="GO" id="GO:0007204">
    <property type="term" value="P:positive regulation of cytosolic calcium ion concentration"/>
    <property type="evidence" value="ECO:0007669"/>
    <property type="project" value="TreeGrafter"/>
</dbReference>
<dbReference type="SUPFAM" id="SSF81321">
    <property type="entry name" value="Family A G protein-coupled receptor-like"/>
    <property type="match status" value="1"/>
</dbReference>
<keyword evidence="8" id="KW-0325">Glycoprotein</keyword>
<dbReference type="GO" id="GO:0009897">
    <property type="term" value="C:external side of plasma membrane"/>
    <property type="evidence" value="ECO:0007669"/>
    <property type="project" value="TreeGrafter"/>
</dbReference>
<reference evidence="14" key="1">
    <citation type="submission" date="2025-08" db="UniProtKB">
        <authorList>
            <consortium name="RefSeq"/>
        </authorList>
    </citation>
    <scope>IDENTIFICATION</scope>
</reference>
<evidence type="ECO:0000256" key="10">
    <source>
        <dbReference type="RuleBase" id="RU000688"/>
    </source>
</evidence>
<dbReference type="Gene3D" id="1.20.1070.10">
    <property type="entry name" value="Rhodopsin 7-helix transmembrane proteins"/>
    <property type="match status" value="1"/>
</dbReference>
<dbReference type="InterPro" id="IPR050119">
    <property type="entry name" value="CCR1-9-like"/>
</dbReference>
<feature type="transmembrane region" description="Helical" evidence="11">
    <location>
        <begin position="233"/>
        <end position="255"/>
    </location>
</feature>
<organism evidence="13 14">
    <name type="scientific">Chanos chanos</name>
    <name type="common">Milkfish</name>
    <name type="synonym">Mugil chanos</name>
    <dbReference type="NCBI Taxonomy" id="29144"/>
    <lineage>
        <taxon>Eukaryota</taxon>
        <taxon>Metazoa</taxon>
        <taxon>Chordata</taxon>
        <taxon>Craniata</taxon>
        <taxon>Vertebrata</taxon>
        <taxon>Euteleostomi</taxon>
        <taxon>Actinopterygii</taxon>
        <taxon>Neopterygii</taxon>
        <taxon>Teleostei</taxon>
        <taxon>Ostariophysi</taxon>
        <taxon>Gonorynchiformes</taxon>
        <taxon>Chanidae</taxon>
        <taxon>Chanos</taxon>
    </lineage>
</organism>
<name>A0A6J2V4J5_CHACN</name>
<dbReference type="OrthoDB" id="9828427at2759"/>
<dbReference type="InParanoid" id="A0A6J2V4J5"/>
<evidence type="ECO:0000256" key="6">
    <source>
        <dbReference type="ARBA" id="ARBA00023136"/>
    </source>
</evidence>
<keyword evidence="4 11" id="KW-1133">Transmembrane helix</keyword>
<evidence type="ECO:0000256" key="2">
    <source>
        <dbReference type="ARBA" id="ARBA00022475"/>
    </source>
</evidence>
<keyword evidence="13" id="KW-1185">Reference proteome</keyword>
<feature type="transmembrane region" description="Helical" evidence="11">
    <location>
        <begin position="153"/>
        <end position="177"/>
    </location>
</feature>
<keyword evidence="9 10" id="KW-0807">Transducer</keyword>
<evidence type="ECO:0000256" key="1">
    <source>
        <dbReference type="ARBA" id="ARBA00004651"/>
    </source>
</evidence>
<evidence type="ECO:0000256" key="5">
    <source>
        <dbReference type="ARBA" id="ARBA00023040"/>
    </source>
</evidence>
<comment type="similarity">
    <text evidence="10">Belongs to the G-protein coupled receptor 1 family.</text>
</comment>
<feature type="transmembrane region" description="Helical" evidence="11">
    <location>
        <begin position="267"/>
        <end position="286"/>
    </location>
</feature>
<dbReference type="PANTHER" id="PTHR10489">
    <property type="entry name" value="CELL ADHESION MOLECULE"/>
    <property type="match status" value="1"/>
</dbReference>
<dbReference type="FunFam" id="1.20.1070.10:FF:000035">
    <property type="entry name" value="C-C chemokine receptor type 6"/>
    <property type="match status" value="1"/>
</dbReference>
<dbReference type="RefSeq" id="XP_030626682.1">
    <property type="nucleotide sequence ID" value="XM_030770822.1"/>
</dbReference>
<dbReference type="AlphaFoldDB" id="A0A6J2V4J5"/>
<sequence length="380" mass="43458">MDELNTTGDFNYSDEELAEMYDGMEGPCEMGRNTQLKHALSVYVHSIICVVGFIGNVLVIITYAFYKRAKSMTDIHLLNLAVADIMFVLALPLIIYNEHNNWAMGDGACKLLSGLYSMNVYSGILLLACIGADRYMAIVQVSRSFRMRSKTRLYGHVICIAVWFLAFMLSLPTFIYYKRYDANESQTFFLFENHTYDEYMGDVVHEPNIVCSFRFNDNMTARVVKLLVPSLQVAIGFSLPLLVMGFCYTSVILTLQHAKNFQQHRAVRVVLCVVIVFLACHVPYNMTLLYSTVVMFQVMECDQEVSIQVALVVTQTIAYLHCCLNPILYAFVGVSFRNHFRKILTNMFCKGKRYIQEDTSYFTRCSVDRLTKDNATSFTM</sequence>
<dbReference type="PROSITE" id="PS00237">
    <property type="entry name" value="G_PROTEIN_RECEP_F1_1"/>
    <property type="match status" value="1"/>
</dbReference>
<dbReference type="GO" id="GO:0019957">
    <property type="term" value="F:C-C chemokine binding"/>
    <property type="evidence" value="ECO:0007669"/>
    <property type="project" value="TreeGrafter"/>
</dbReference>
<dbReference type="GO" id="GO:0016493">
    <property type="term" value="F:C-C chemokine receptor activity"/>
    <property type="evidence" value="ECO:0007669"/>
    <property type="project" value="TreeGrafter"/>
</dbReference>
<feature type="transmembrane region" description="Helical" evidence="11">
    <location>
        <begin position="306"/>
        <end position="332"/>
    </location>
</feature>
<dbReference type="PROSITE" id="PS50262">
    <property type="entry name" value="G_PROTEIN_RECEP_F1_2"/>
    <property type="match status" value="1"/>
</dbReference>
<dbReference type="PANTHER" id="PTHR10489:SF611">
    <property type="entry name" value="C-C CHEMOKINE RECEPTOR TYPE 6"/>
    <property type="match status" value="1"/>
</dbReference>
<feature type="transmembrane region" description="Helical" evidence="11">
    <location>
        <begin position="77"/>
        <end position="95"/>
    </location>
</feature>
<protein>
    <submittedName>
        <fullName evidence="14">C-C chemokine receptor type 6-like</fullName>
    </submittedName>
</protein>
<dbReference type="PRINTS" id="PR00237">
    <property type="entry name" value="GPCRRHODOPSN"/>
</dbReference>
<evidence type="ECO:0000256" key="8">
    <source>
        <dbReference type="ARBA" id="ARBA00023180"/>
    </source>
</evidence>
<dbReference type="GeneID" id="115809242"/>
<evidence type="ECO:0000256" key="7">
    <source>
        <dbReference type="ARBA" id="ARBA00023170"/>
    </source>
</evidence>
<dbReference type="GO" id="GO:0006955">
    <property type="term" value="P:immune response"/>
    <property type="evidence" value="ECO:0007669"/>
    <property type="project" value="TreeGrafter"/>
</dbReference>
<feature type="domain" description="G-protein coupled receptors family 1 profile" evidence="12">
    <location>
        <begin position="55"/>
        <end position="329"/>
    </location>
</feature>